<dbReference type="PROSITE" id="PS51186">
    <property type="entry name" value="GNAT"/>
    <property type="match status" value="1"/>
</dbReference>
<sequence>MGGVGGLVRDAGIGDVAAICQFGEAHIRPHYTPLIGAEAADAQVRLWWNEEQIDAAVNGGLVVVGEDEGRVVGVGQRGRSGADQVIYKLYVDPGRLGCGWGPRLVEALIRQMPSDADRVCVEHFAANVRAGAFYEREGFTVERVEPSASGHPALDVVWRARPLGTGRA</sequence>
<proteinExistence type="predicted"/>
<protein>
    <submittedName>
        <fullName evidence="2">GNAT family N-acetyltransferase</fullName>
    </submittedName>
</protein>
<feature type="domain" description="N-acetyltransferase" evidence="1">
    <location>
        <begin position="6"/>
        <end position="164"/>
    </location>
</feature>
<dbReference type="Pfam" id="PF13508">
    <property type="entry name" value="Acetyltransf_7"/>
    <property type="match status" value="1"/>
</dbReference>
<dbReference type="RefSeq" id="WP_227569888.1">
    <property type="nucleotide sequence ID" value="NZ_CP101988.1"/>
</dbReference>
<accession>A0ABY5L3Q9</accession>
<dbReference type="InterPro" id="IPR000182">
    <property type="entry name" value="GNAT_dom"/>
</dbReference>
<name>A0ABY5L3Q9_9CELL</name>
<dbReference type="InterPro" id="IPR016181">
    <property type="entry name" value="Acyl_CoA_acyltransferase"/>
</dbReference>
<evidence type="ECO:0000313" key="2">
    <source>
        <dbReference type="EMBL" id="UUI75218.1"/>
    </source>
</evidence>
<gene>
    <name evidence="2" type="ORF">NP064_15860</name>
</gene>
<dbReference type="Proteomes" id="UP001316189">
    <property type="component" value="Chromosome"/>
</dbReference>
<evidence type="ECO:0000313" key="3">
    <source>
        <dbReference type="Proteomes" id="UP001316189"/>
    </source>
</evidence>
<organism evidence="2 3">
    <name type="scientific">Cellulomonas chengniuliangii</name>
    <dbReference type="NCBI Taxonomy" id="2968084"/>
    <lineage>
        <taxon>Bacteria</taxon>
        <taxon>Bacillati</taxon>
        <taxon>Actinomycetota</taxon>
        <taxon>Actinomycetes</taxon>
        <taxon>Micrococcales</taxon>
        <taxon>Cellulomonadaceae</taxon>
        <taxon>Cellulomonas</taxon>
    </lineage>
</organism>
<dbReference type="Gene3D" id="3.40.630.30">
    <property type="match status" value="1"/>
</dbReference>
<evidence type="ECO:0000259" key="1">
    <source>
        <dbReference type="PROSITE" id="PS51186"/>
    </source>
</evidence>
<dbReference type="SUPFAM" id="SSF55729">
    <property type="entry name" value="Acyl-CoA N-acyltransferases (Nat)"/>
    <property type="match status" value="1"/>
</dbReference>
<keyword evidence="3" id="KW-1185">Reference proteome</keyword>
<reference evidence="2 3" key="1">
    <citation type="submission" date="2022-07" db="EMBL/GenBank/DDBJ databases">
        <title>Novel species in genus cellulomonas.</title>
        <authorList>
            <person name="Ye L."/>
        </authorList>
    </citation>
    <scope>NUCLEOTIDE SEQUENCE [LARGE SCALE GENOMIC DNA]</scope>
    <source>
        <strain evidence="3">zg-Y338</strain>
    </source>
</reference>
<dbReference type="EMBL" id="CP101988">
    <property type="protein sequence ID" value="UUI75218.1"/>
    <property type="molecule type" value="Genomic_DNA"/>
</dbReference>